<dbReference type="PANTHER" id="PTHR37828:SF1">
    <property type="entry name" value="YCII-RELATED DOMAIN-CONTAINING PROTEIN"/>
    <property type="match status" value="1"/>
</dbReference>
<dbReference type="EMBL" id="JAHXCT010000003">
    <property type="protein sequence ID" value="MBW4769277.1"/>
    <property type="molecule type" value="Genomic_DNA"/>
</dbReference>
<proteinExistence type="predicted"/>
<reference evidence="2 3" key="1">
    <citation type="submission" date="2021-07" db="EMBL/GenBank/DDBJ databases">
        <title>Genomic diversity and antimicrobial resistance of Prevotella spp. isolated from chronic lung disease airways.</title>
        <authorList>
            <person name="Webb K.A."/>
            <person name="Olagoke O.S."/>
            <person name="Baird T."/>
            <person name="Neill J."/>
            <person name="Pham A."/>
            <person name="Wells T.J."/>
            <person name="Ramsay K.A."/>
            <person name="Bell S.C."/>
            <person name="Sarovich D.S."/>
            <person name="Price E.P."/>
        </authorList>
    </citation>
    <scope>NUCLEOTIDE SEQUENCE [LARGE SCALE GENOMIC DNA]</scope>
    <source>
        <strain evidence="2 3">SCHI0011.S.12</strain>
    </source>
</reference>
<dbReference type="Pfam" id="PF03795">
    <property type="entry name" value="YCII"/>
    <property type="match status" value="1"/>
</dbReference>
<keyword evidence="3" id="KW-1185">Reference proteome</keyword>
<comment type="caution">
    <text evidence="2">The sequence shown here is derived from an EMBL/GenBank/DDBJ whole genome shotgun (WGS) entry which is preliminary data.</text>
</comment>
<evidence type="ECO:0000313" key="3">
    <source>
        <dbReference type="Proteomes" id="UP000788426"/>
    </source>
</evidence>
<name>A0ABS6YCJ8_9BACT</name>
<gene>
    <name evidence="2" type="ORF">KZO38_05815</name>
</gene>
<dbReference type="RefSeq" id="WP_219481066.1">
    <property type="nucleotide sequence ID" value="NZ_JAHXCT010000003.1"/>
</dbReference>
<dbReference type="Proteomes" id="UP000788426">
    <property type="component" value="Unassembled WGS sequence"/>
</dbReference>
<accession>A0ABS6YCJ8</accession>
<evidence type="ECO:0000259" key="1">
    <source>
        <dbReference type="Pfam" id="PF03795"/>
    </source>
</evidence>
<evidence type="ECO:0000313" key="2">
    <source>
        <dbReference type="EMBL" id="MBW4769277.1"/>
    </source>
</evidence>
<organism evidence="2 3">
    <name type="scientific">Hoylesella nanceiensis</name>
    <dbReference type="NCBI Taxonomy" id="425941"/>
    <lineage>
        <taxon>Bacteria</taxon>
        <taxon>Pseudomonadati</taxon>
        <taxon>Bacteroidota</taxon>
        <taxon>Bacteroidia</taxon>
        <taxon>Bacteroidales</taxon>
        <taxon>Prevotellaceae</taxon>
        <taxon>Hoylesella</taxon>
    </lineage>
</organism>
<dbReference type="InterPro" id="IPR005545">
    <property type="entry name" value="YCII"/>
</dbReference>
<dbReference type="PANTHER" id="PTHR37828">
    <property type="entry name" value="GSR2449 PROTEIN"/>
    <property type="match status" value="1"/>
</dbReference>
<protein>
    <submittedName>
        <fullName evidence="2">YciI family protein</fullName>
    </submittedName>
</protein>
<sequence length="97" mass="10749">MFVLVIKYEKSIEEVDAVLAEHRAYLQEKYESGHMIASGSQVPRTGGLIICNAASRAEVDEIIANDPFYKKGIASYNVIEFNPVLNSVDNFIKAIGK</sequence>
<feature type="domain" description="YCII-related" evidence="1">
    <location>
        <begin position="1"/>
        <end position="82"/>
    </location>
</feature>